<keyword evidence="2" id="KW-1185">Reference proteome</keyword>
<reference evidence="1 2" key="1">
    <citation type="journal article" date="2019" name="Nat. Ecol. Evol.">
        <title>Megaphylogeny resolves global patterns of mushroom evolution.</title>
        <authorList>
            <person name="Varga T."/>
            <person name="Krizsan K."/>
            <person name="Foldi C."/>
            <person name="Dima B."/>
            <person name="Sanchez-Garcia M."/>
            <person name="Sanchez-Ramirez S."/>
            <person name="Szollosi G.J."/>
            <person name="Szarkandi J.G."/>
            <person name="Papp V."/>
            <person name="Albert L."/>
            <person name="Andreopoulos W."/>
            <person name="Angelini C."/>
            <person name="Antonin V."/>
            <person name="Barry K.W."/>
            <person name="Bougher N.L."/>
            <person name="Buchanan P."/>
            <person name="Buyck B."/>
            <person name="Bense V."/>
            <person name="Catcheside P."/>
            <person name="Chovatia M."/>
            <person name="Cooper J."/>
            <person name="Damon W."/>
            <person name="Desjardin D."/>
            <person name="Finy P."/>
            <person name="Geml J."/>
            <person name="Haridas S."/>
            <person name="Hughes K."/>
            <person name="Justo A."/>
            <person name="Karasinski D."/>
            <person name="Kautmanova I."/>
            <person name="Kiss B."/>
            <person name="Kocsube S."/>
            <person name="Kotiranta H."/>
            <person name="LaButti K.M."/>
            <person name="Lechner B.E."/>
            <person name="Liimatainen K."/>
            <person name="Lipzen A."/>
            <person name="Lukacs Z."/>
            <person name="Mihaltcheva S."/>
            <person name="Morgado L.N."/>
            <person name="Niskanen T."/>
            <person name="Noordeloos M.E."/>
            <person name="Ohm R.A."/>
            <person name="Ortiz-Santana B."/>
            <person name="Ovrebo C."/>
            <person name="Racz N."/>
            <person name="Riley R."/>
            <person name="Savchenko A."/>
            <person name="Shiryaev A."/>
            <person name="Soop K."/>
            <person name="Spirin V."/>
            <person name="Szebenyi C."/>
            <person name="Tomsovsky M."/>
            <person name="Tulloss R.E."/>
            <person name="Uehling J."/>
            <person name="Grigoriev I.V."/>
            <person name="Vagvolgyi C."/>
            <person name="Papp T."/>
            <person name="Martin F.M."/>
            <person name="Miettinen O."/>
            <person name="Hibbett D.S."/>
            <person name="Nagy L.G."/>
        </authorList>
    </citation>
    <scope>NUCLEOTIDE SEQUENCE [LARGE SCALE GENOMIC DNA]</scope>
    <source>
        <strain evidence="1 2">CBS 309.79</strain>
    </source>
</reference>
<gene>
    <name evidence="1" type="ORF">BDV98DRAFT_86034</name>
</gene>
<dbReference type="EMBL" id="ML178826">
    <property type="protein sequence ID" value="TFL00993.1"/>
    <property type="molecule type" value="Genomic_DNA"/>
</dbReference>
<dbReference type="Proteomes" id="UP000305067">
    <property type="component" value="Unassembled WGS sequence"/>
</dbReference>
<protein>
    <submittedName>
        <fullName evidence="1">Uncharacterized protein</fullName>
    </submittedName>
</protein>
<organism evidence="1 2">
    <name type="scientific">Pterulicium gracile</name>
    <dbReference type="NCBI Taxonomy" id="1884261"/>
    <lineage>
        <taxon>Eukaryota</taxon>
        <taxon>Fungi</taxon>
        <taxon>Dikarya</taxon>
        <taxon>Basidiomycota</taxon>
        <taxon>Agaricomycotina</taxon>
        <taxon>Agaricomycetes</taxon>
        <taxon>Agaricomycetidae</taxon>
        <taxon>Agaricales</taxon>
        <taxon>Pleurotineae</taxon>
        <taxon>Pterulaceae</taxon>
        <taxon>Pterulicium</taxon>
    </lineage>
</organism>
<accession>A0A5C3QFY0</accession>
<proteinExistence type="predicted"/>
<evidence type="ECO:0000313" key="2">
    <source>
        <dbReference type="Proteomes" id="UP000305067"/>
    </source>
</evidence>
<dbReference type="AlphaFoldDB" id="A0A5C3QFY0"/>
<evidence type="ECO:0000313" key="1">
    <source>
        <dbReference type="EMBL" id="TFL00993.1"/>
    </source>
</evidence>
<sequence length="87" mass="9651">MAKRPLTTIYLVLAQLLTRAIAPVLYSVSMVALTSSKTLLTPRDHWPSSPPTVQPRQTYLYMPLLTSTLSIHCLHTISDILPLVPPV</sequence>
<name>A0A5C3QFY0_9AGAR</name>